<name>A0AB39XRR7_9BRAD</name>
<feature type="region of interest" description="Disordered" evidence="1">
    <location>
        <begin position="75"/>
        <end position="96"/>
    </location>
</feature>
<accession>A0AB39XRR7</accession>
<dbReference type="AlphaFoldDB" id="A0AB39XRR7"/>
<organism evidence="2">
    <name type="scientific">Bradyrhizobium sp. LLZ17</name>
    <dbReference type="NCBI Taxonomy" id="3239388"/>
    <lineage>
        <taxon>Bacteria</taxon>
        <taxon>Pseudomonadati</taxon>
        <taxon>Pseudomonadota</taxon>
        <taxon>Alphaproteobacteria</taxon>
        <taxon>Hyphomicrobiales</taxon>
        <taxon>Nitrobacteraceae</taxon>
        <taxon>Bradyrhizobium</taxon>
    </lineage>
</organism>
<sequence>MRKARAISVWTYRERYCSSFSPAAIAALAQQQREQDRKKPRARGGRPKGGMGEQKLRFVESGVREEDADRIVAKAFGKPPEAVRRASKSARKKSPR</sequence>
<evidence type="ECO:0000313" key="2">
    <source>
        <dbReference type="EMBL" id="XDV59934.1"/>
    </source>
</evidence>
<feature type="compositionally biased region" description="Basic residues" evidence="1">
    <location>
        <begin position="85"/>
        <end position="96"/>
    </location>
</feature>
<feature type="region of interest" description="Disordered" evidence="1">
    <location>
        <begin position="28"/>
        <end position="55"/>
    </location>
</feature>
<dbReference type="RefSeq" id="WP_369725145.1">
    <property type="nucleotide sequence ID" value="NZ_CP165734.1"/>
</dbReference>
<evidence type="ECO:0000256" key="1">
    <source>
        <dbReference type="SAM" id="MobiDB-lite"/>
    </source>
</evidence>
<protein>
    <submittedName>
        <fullName evidence="2">Uncharacterized protein</fullName>
    </submittedName>
</protein>
<dbReference type="EMBL" id="CP165734">
    <property type="protein sequence ID" value="XDV59934.1"/>
    <property type="molecule type" value="Genomic_DNA"/>
</dbReference>
<proteinExistence type="predicted"/>
<gene>
    <name evidence="2" type="ORF">AB8Z38_11545</name>
</gene>
<reference evidence="2" key="1">
    <citation type="submission" date="2024-08" db="EMBL/GenBank/DDBJ databases">
        <authorList>
            <person name="Chaddad Z."/>
            <person name="Lamrabet M."/>
            <person name="Bouhnik O."/>
            <person name="Alami S."/>
            <person name="Wipf D."/>
            <person name="Courty P.E."/>
            <person name="Missbah El Idrissi M."/>
        </authorList>
    </citation>
    <scope>NUCLEOTIDE SEQUENCE</scope>
    <source>
        <strain evidence="2">LLZ17</strain>
    </source>
</reference>